<feature type="signal peptide" evidence="1">
    <location>
        <begin position="1"/>
        <end position="31"/>
    </location>
</feature>
<dbReference type="SUPFAM" id="SSF56925">
    <property type="entry name" value="OMPA-like"/>
    <property type="match status" value="1"/>
</dbReference>
<proteinExistence type="predicted"/>
<sequence>MKLSLKSIATVSALSAVAAVPMLLSASPASAQMAGNYIGAGIAAGVTEDAAGDTSFGANVQGRFDVPVAPISVRGAALISDSVALMPLVTYDIGIAPGANLYVGGGYSFVTDEGRSTPLGDRSAPVATVGVEAAIRRNIVLYGDAKVGFDAYRNSNDAAVSLQVGAAYRF</sequence>
<organism evidence="2 3">
    <name type="scientific">Thermoleptolyngbya sichuanensis A183</name>
    <dbReference type="NCBI Taxonomy" id="2737172"/>
    <lineage>
        <taxon>Bacteria</taxon>
        <taxon>Bacillati</taxon>
        <taxon>Cyanobacteriota</taxon>
        <taxon>Cyanophyceae</taxon>
        <taxon>Oculatellales</taxon>
        <taxon>Oculatellaceae</taxon>
        <taxon>Thermoleptolyngbya</taxon>
        <taxon>Thermoleptolyngbya sichuanensis</taxon>
    </lineage>
</organism>
<keyword evidence="1" id="KW-0732">Signal</keyword>
<evidence type="ECO:0000256" key="1">
    <source>
        <dbReference type="SAM" id="SignalP"/>
    </source>
</evidence>
<keyword evidence="3" id="KW-1185">Reference proteome</keyword>
<dbReference type="AlphaFoldDB" id="A0A6M8BLE0"/>
<accession>A0A6M8BLE0</accession>
<dbReference type="Proteomes" id="UP000505210">
    <property type="component" value="Chromosome"/>
</dbReference>
<evidence type="ECO:0000313" key="2">
    <source>
        <dbReference type="EMBL" id="QKD84501.1"/>
    </source>
</evidence>
<evidence type="ECO:0000313" key="3">
    <source>
        <dbReference type="Proteomes" id="UP000505210"/>
    </source>
</evidence>
<reference evidence="2 3" key="1">
    <citation type="submission" date="2020-05" db="EMBL/GenBank/DDBJ databases">
        <title>Complete genome sequence of of a novel Thermoleptolyngbya strain isolated from hot springs of Ganzi, Sichuan China.</title>
        <authorList>
            <person name="Tang J."/>
            <person name="Daroch M."/>
            <person name="Li L."/>
            <person name="Waleron K."/>
            <person name="Waleron M."/>
            <person name="Waleron M."/>
        </authorList>
    </citation>
    <scope>NUCLEOTIDE SEQUENCE [LARGE SCALE GENOMIC DNA]</scope>
    <source>
        <strain evidence="2 3">PKUAC-SCTA183</strain>
    </source>
</reference>
<dbReference type="EMBL" id="CP053661">
    <property type="protein sequence ID" value="QKD84501.1"/>
    <property type="molecule type" value="Genomic_DNA"/>
</dbReference>
<dbReference type="KEGG" id="theu:HPC62_21990"/>
<evidence type="ECO:0008006" key="4">
    <source>
        <dbReference type="Google" id="ProtNLM"/>
    </source>
</evidence>
<dbReference type="RefSeq" id="WP_172358525.1">
    <property type="nucleotide sequence ID" value="NZ_CP053661.1"/>
</dbReference>
<gene>
    <name evidence="2" type="ORF">HPC62_21990</name>
</gene>
<dbReference type="InterPro" id="IPR011250">
    <property type="entry name" value="OMP/PagP_B-barrel"/>
</dbReference>
<feature type="chain" id="PRO_5026905407" description="Porin family protein" evidence="1">
    <location>
        <begin position="32"/>
        <end position="170"/>
    </location>
</feature>
<name>A0A6M8BLE0_9CYAN</name>
<protein>
    <recommendedName>
        <fullName evidence="4">Porin family protein</fullName>
    </recommendedName>
</protein>